<dbReference type="InterPro" id="IPR027417">
    <property type="entry name" value="P-loop_NTPase"/>
</dbReference>
<dbReference type="CDD" id="cd03255">
    <property type="entry name" value="ABC_MJ0796_LolCDE_FtsE"/>
    <property type="match status" value="1"/>
</dbReference>
<accession>A0A1F4V446</accession>
<evidence type="ECO:0000256" key="3">
    <source>
        <dbReference type="ARBA" id="ARBA00022840"/>
    </source>
</evidence>
<dbReference type="GO" id="GO:0098796">
    <property type="term" value="C:membrane protein complex"/>
    <property type="evidence" value="ECO:0007669"/>
    <property type="project" value="UniProtKB-ARBA"/>
</dbReference>
<keyword evidence="3 5" id="KW-0067">ATP-binding</keyword>
<dbReference type="FunFam" id="3.40.50.300:FF:000032">
    <property type="entry name" value="Export ABC transporter ATP-binding protein"/>
    <property type="match status" value="1"/>
</dbReference>
<dbReference type="GO" id="GO:0005524">
    <property type="term" value="F:ATP binding"/>
    <property type="evidence" value="ECO:0007669"/>
    <property type="project" value="UniProtKB-KW"/>
</dbReference>
<dbReference type="InterPro" id="IPR017871">
    <property type="entry name" value="ABC_transporter-like_CS"/>
</dbReference>
<dbReference type="GO" id="GO:0022857">
    <property type="term" value="F:transmembrane transporter activity"/>
    <property type="evidence" value="ECO:0007669"/>
    <property type="project" value="TreeGrafter"/>
</dbReference>
<dbReference type="SMART" id="SM00382">
    <property type="entry name" value="AAA"/>
    <property type="match status" value="1"/>
</dbReference>
<evidence type="ECO:0000313" key="6">
    <source>
        <dbReference type="Proteomes" id="UP000178771"/>
    </source>
</evidence>
<dbReference type="Pfam" id="PF00005">
    <property type="entry name" value="ABC_tran"/>
    <property type="match status" value="1"/>
</dbReference>
<dbReference type="Gene3D" id="3.40.50.300">
    <property type="entry name" value="P-loop containing nucleotide triphosphate hydrolases"/>
    <property type="match status" value="1"/>
</dbReference>
<dbReference type="GO" id="GO:0005886">
    <property type="term" value="C:plasma membrane"/>
    <property type="evidence" value="ECO:0007669"/>
    <property type="project" value="TreeGrafter"/>
</dbReference>
<dbReference type="PANTHER" id="PTHR24220:SF86">
    <property type="entry name" value="ABC TRANSPORTER ABCH.1"/>
    <property type="match status" value="1"/>
</dbReference>
<organism evidence="5 6">
    <name type="scientific">candidate division WWE3 bacterium RIFCSPLOWO2_01_FULL_39_13</name>
    <dbReference type="NCBI Taxonomy" id="1802624"/>
    <lineage>
        <taxon>Bacteria</taxon>
        <taxon>Katanobacteria</taxon>
    </lineage>
</organism>
<dbReference type="SUPFAM" id="SSF52540">
    <property type="entry name" value="P-loop containing nucleoside triphosphate hydrolases"/>
    <property type="match status" value="1"/>
</dbReference>
<evidence type="ECO:0000259" key="4">
    <source>
        <dbReference type="PROSITE" id="PS50893"/>
    </source>
</evidence>
<protein>
    <submittedName>
        <fullName evidence="5">Macrolide ABC transporter ATP-binding protein</fullName>
    </submittedName>
</protein>
<dbReference type="InterPro" id="IPR015854">
    <property type="entry name" value="ABC_transpr_LolD-like"/>
</dbReference>
<dbReference type="Proteomes" id="UP000178771">
    <property type="component" value="Unassembled WGS sequence"/>
</dbReference>
<dbReference type="InterPro" id="IPR017911">
    <property type="entry name" value="MacB-like_ATP-bd"/>
</dbReference>
<keyword evidence="2" id="KW-0547">Nucleotide-binding</keyword>
<keyword evidence="1" id="KW-0813">Transport</keyword>
<dbReference type="GO" id="GO:0016887">
    <property type="term" value="F:ATP hydrolysis activity"/>
    <property type="evidence" value="ECO:0007669"/>
    <property type="project" value="InterPro"/>
</dbReference>
<dbReference type="InterPro" id="IPR003593">
    <property type="entry name" value="AAA+_ATPase"/>
</dbReference>
<reference evidence="5 6" key="1">
    <citation type="journal article" date="2016" name="Nat. Commun.">
        <title>Thousands of microbial genomes shed light on interconnected biogeochemical processes in an aquifer system.</title>
        <authorList>
            <person name="Anantharaman K."/>
            <person name="Brown C.T."/>
            <person name="Hug L.A."/>
            <person name="Sharon I."/>
            <person name="Castelle C.J."/>
            <person name="Probst A.J."/>
            <person name="Thomas B.C."/>
            <person name="Singh A."/>
            <person name="Wilkins M.J."/>
            <person name="Karaoz U."/>
            <person name="Brodie E.L."/>
            <person name="Williams K.H."/>
            <person name="Hubbard S.S."/>
            <person name="Banfield J.F."/>
        </authorList>
    </citation>
    <scope>NUCLEOTIDE SEQUENCE [LARGE SCALE GENOMIC DNA]</scope>
</reference>
<proteinExistence type="predicted"/>
<comment type="caution">
    <text evidence="5">The sequence shown here is derived from an EMBL/GenBank/DDBJ whole genome shotgun (WGS) entry which is preliminary data.</text>
</comment>
<name>A0A1F4V446_UNCKA</name>
<evidence type="ECO:0000256" key="1">
    <source>
        <dbReference type="ARBA" id="ARBA00022448"/>
    </source>
</evidence>
<sequence>MQSKLILEAQHITKTYEIGKVKIEALKNISVQINRSDLISIVGKSGSGKSTLMHIIGLLDSPTSGKIFLNGKDVSCLDETSLAKIRNKEIGFVFQSFNLLQRATALENVLLPLKYSNVPGSEWKNKADEMLEIVGLSHRKYNKSNELSGGQKQRVAIARALVNDPSIILADEPTGNLDTRTGREIMDLFKKLHSKGTTVIIVTHDEDIAKQTKRQIFLKDGEIA</sequence>
<dbReference type="EMBL" id="MEVH01000008">
    <property type="protein sequence ID" value="OGC51977.1"/>
    <property type="molecule type" value="Genomic_DNA"/>
</dbReference>
<dbReference type="STRING" id="1802624.A2982_03570"/>
<evidence type="ECO:0000256" key="2">
    <source>
        <dbReference type="ARBA" id="ARBA00022741"/>
    </source>
</evidence>
<dbReference type="PANTHER" id="PTHR24220">
    <property type="entry name" value="IMPORT ATP-BINDING PROTEIN"/>
    <property type="match status" value="1"/>
</dbReference>
<evidence type="ECO:0000313" key="5">
    <source>
        <dbReference type="EMBL" id="OGC51977.1"/>
    </source>
</evidence>
<dbReference type="PROSITE" id="PS50893">
    <property type="entry name" value="ABC_TRANSPORTER_2"/>
    <property type="match status" value="1"/>
</dbReference>
<gene>
    <name evidence="5" type="ORF">A2982_03570</name>
</gene>
<dbReference type="PROSITE" id="PS00211">
    <property type="entry name" value="ABC_TRANSPORTER_1"/>
    <property type="match status" value="1"/>
</dbReference>
<feature type="domain" description="ABC transporter" evidence="4">
    <location>
        <begin position="7"/>
        <end position="224"/>
    </location>
</feature>
<dbReference type="InterPro" id="IPR003439">
    <property type="entry name" value="ABC_transporter-like_ATP-bd"/>
</dbReference>
<dbReference type="AlphaFoldDB" id="A0A1F4V446"/>